<dbReference type="RefSeq" id="WP_219039302.1">
    <property type="nucleotide sequence ID" value="NZ_JAHWDF010000003.1"/>
</dbReference>
<evidence type="ECO:0000259" key="3">
    <source>
        <dbReference type="Pfam" id="PF18998"/>
    </source>
</evidence>
<protein>
    <submittedName>
        <fullName evidence="4">T9SS type A sorting domain-containing protein</fullName>
    </submittedName>
</protein>
<comment type="caution">
    <text evidence="4">The sequence shown here is derived from an EMBL/GenBank/DDBJ whole genome shotgun (WGS) entry which is preliminary data.</text>
</comment>
<dbReference type="InterPro" id="IPR026444">
    <property type="entry name" value="Secre_tail"/>
</dbReference>
<accession>A0ABS6W1I7</accession>
<dbReference type="Pfam" id="PF18962">
    <property type="entry name" value="Por_Secre_tail"/>
    <property type="match status" value="1"/>
</dbReference>
<sequence>MRPDVQRNQIKDFFSINTIVNFNLNVSDVEAGFVKVNTIEIQEETPGVYTNPYPWSGQYFEGVPVNLEAIALPGYEFSHWSGDMTGSNPELNITPSVDMQIQANFVSVPMPSDEVVYFWLMDGDIPNDTSLLGLDATYASNNLSATINYSSCLTGYPFTDTHPDWRTASFERKSSPTAINYVSEANDDIPYSEDIMKGVQVKQPFKFGSLENYLEFLMPTRDLENIKFSFAVETNGAAETILIDYWDGNAWSTDGLVNATVSIPEDYEIREFDFSNVSLATNNPDFKVRMRFDGEDMFMDNGDKVKLNNIALMGDSTLSSKEFSTQNLINIYPNPTSGFVNIESENLISKIELFDIFGNLIQQYSETNKKTTINMESFAAGMYFLKVHSENHQQTLKLMKR</sequence>
<reference evidence="4 5" key="1">
    <citation type="submission" date="2021-07" db="EMBL/GenBank/DDBJ databases">
        <title>Mesonia aestuariivivens sp. nov., isolated from a tidal flat.</title>
        <authorList>
            <person name="Kim Y.-O."/>
            <person name="Yoon J.-H."/>
        </authorList>
    </citation>
    <scope>NUCLEOTIDE SEQUENCE [LARGE SCALE GENOMIC DNA]</scope>
    <source>
        <strain evidence="4 5">JHPTF-M18</strain>
    </source>
</reference>
<dbReference type="Pfam" id="PF18998">
    <property type="entry name" value="Flg_new_2"/>
    <property type="match status" value="1"/>
</dbReference>
<keyword evidence="5" id="KW-1185">Reference proteome</keyword>
<evidence type="ECO:0000313" key="4">
    <source>
        <dbReference type="EMBL" id="MBW2961018.1"/>
    </source>
</evidence>
<dbReference type="InterPro" id="IPR044060">
    <property type="entry name" value="Bacterial_rp_domain"/>
</dbReference>
<name>A0ABS6W1I7_9FLAO</name>
<feature type="domain" description="Bacterial repeat" evidence="3">
    <location>
        <begin position="39"/>
        <end position="107"/>
    </location>
</feature>
<proteinExistence type="predicted"/>
<dbReference type="Proteomes" id="UP000719267">
    <property type="component" value="Unassembled WGS sequence"/>
</dbReference>
<dbReference type="NCBIfam" id="TIGR04183">
    <property type="entry name" value="Por_Secre_tail"/>
    <property type="match status" value="1"/>
</dbReference>
<keyword evidence="1" id="KW-0732">Signal</keyword>
<feature type="domain" description="Secretion system C-terminal sorting" evidence="2">
    <location>
        <begin position="331"/>
        <end position="398"/>
    </location>
</feature>
<dbReference type="EMBL" id="JAHWDF010000003">
    <property type="protein sequence ID" value="MBW2961018.1"/>
    <property type="molecule type" value="Genomic_DNA"/>
</dbReference>
<gene>
    <name evidence="4" type="ORF">KW502_04295</name>
</gene>
<evidence type="ECO:0000259" key="2">
    <source>
        <dbReference type="Pfam" id="PF18962"/>
    </source>
</evidence>
<evidence type="ECO:0000313" key="5">
    <source>
        <dbReference type="Proteomes" id="UP000719267"/>
    </source>
</evidence>
<evidence type="ECO:0000256" key="1">
    <source>
        <dbReference type="ARBA" id="ARBA00022729"/>
    </source>
</evidence>
<organism evidence="4 5">
    <name type="scientific">Mesonia aestuariivivens</name>
    <dbReference type="NCBI Taxonomy" id="2796128"/>
    <lineage>
        <taxon>Bacteria</taxon>
        <taxon>Pseudomonadati</taxon>
        <taxon>Bacteroidota</taxon>
        <taxon>Flavobacteriia</taxon>
        <taxon>Flavobacteriales</taxon>
        <taxon>Flavobacteriaceae</taxon>
        <taxon>Mesonia</taxon>
    </lineage>
</organism>